<gene>
    <name evidence="2" type="ORF">BDK51DRAFT_49669</name>
</gene>
<organism evidence="2 3">
    <name type="scientific">Blyttiomyces helicus</name>
    <dbReference type="NCBI Taxonomy" id="388810"/>
    <lineage>
        <taxon>Eukaryota</taxon>
        <taxon>Fungi</taxon>
        <taxon>Fungi incertae sedis</taxon>
        <taxon>Chytridiomycota</taxon>
        <taxon>Chytridiomycota incertae sedis</taxon>
        <taxon>Chytridiomycetes</taxon>
        <taxon>Chytridiomycetes incertae sedis</taxon>
        <taxon>Blyttiomyces</taxon>
    </lineage>
</organism>
<dbReference type="AlphaFoldDB" id="A0A4P9W074"/>
<name>A0A4P9W074_9FUNG</name>
<feature type="region of interest" description="Disordered" evidence="1">
    <location>
        <begin position="206"/>
        <end position="270"/>
    </location>
</feature>
<sequence>MLEYLFANNEVYTGGEVGKGPNERGGRRLTMTGRSGEMKRKSCCDCLFGVLGLAEELLKEEVEEGNEGAEESKRISMSFYEPRSRLGLGAGRVLLNAAIASFPAIKKFHPQLPSSSPSPPPQATRHAVSLAHDALRRLSASRPRLTWGPQVSKPLPANVRFILPLLSRPEPRPHRQHLATTPVHLPTAISLLLLFHLLLATHQPASAVHRPNNPPLPRTRPPILPDSSRARRVPTPPDHRPSVARHPPSRHPADHRQTPGAVSNRVSGHV</sequence>
<dbReference type="Proteomes" id="UP000269721">
    <property type="component" value="Unassembled WGS sequence"/>
</dbReference>
<reference evidence="3" key="1">
    <citation type="journal article" date="2018" name="Nat. Microbiol.">
        <title>Leveraging single-cell genomics to expand the fungal tree of life.</title>
        <authorList>
            <person name="Ahrendt S.R."/>
            <person name="Quandt C.A."/>
            <person name="Ciobanu D."/>
            <person name="Clum A."/>
            <person name="Salamov A."/>
            <person name="Andreopoulos B."/>
            <person name="Cheng J.F."/>
            <person name="Woyke T."/>
            <person name="Pelin A."/>
            <person name="Henrissat B."/>
            <person name="Reynolds N.K."/>
            <person name="Benny G.L."/>
            <person name="Smith M.E."/>
            <person name="James T.Y."/>
            <person name="Grigoriev I.V."/>
        </authorList>
    </citation>
    <scope>NUCLEOTIDE SEQUENCE [LARGE SCALE GENOMIC DNA]</scope>
</reference>
<feature type="compositionally biased region" description="Polar residues" evidence="1">
    <location>
        <begin position="260"/>
        <end position="270"/>
    </location>
</feature>
<evidence type="ECO:0000313" key="3">
    <source>
        <dbReference type="Proteomes" id="UP000269721"/>
    </source>
</evidence>
<feature type="compositionally biased region" description="Pro residues" evidence="1">
    <location>
        <begin position="212"/>
        <end position="224"/>
    </location>
</feature>
<accession>A0A4P9W074</accession>
<dbReference type="EMBL" id="ML001264">
    <property type="protein sequence ID" value="RKO83416.1"/>
    <property type="molecule type" value="Genomic_DNA"/>
</dbReference>
<evidence type="ECO:0000256" key="1">
    <source>
        <dbReference type="SAM" id="MobiDB-lite"/>
    </source>
</evidence>
<protein>
    <submittedName>
        <fullName evidence="2">Uncharacterized protein</fullName>
    </submittedName>
</protein>
<keyword evidence="3" id="KW-1185">Reference proteome</keyword>
<evidence type="ECO:0000313" key="2">
    <source>
        <dbReference type="EMBL" id="RKO83416.1"/>
    </source>
</evidence>
<proteinExistence type="predicted"/>